<evidence type="ECO:0000256" key="10">
    <source>
        <dbReference type="ARBA" id="ARBA00047317"/>
    </source>
</evidence>
<dbReference type="GO" id="GO:0061599">
    <property type="term" value="F:molybdopterin molybdotransferase activity"/>
    <property type="evidence" value="ECO:0007669"/>
    <property type="project" value="UniProtKB-UniRule"/>
</dbReference>
<dbReference type="Gene3D" id="2.170.190.11">
    <property type="entry name" value="Molybdopterin biosynthesis moea protein, domain 3"/>
    <property type="match status" value="1"/>
</dbReference>
<gene>
    <name evidence="13" type="ORF">NB640_12645</name>
</gene>
<dbReference type="EMBL" id="CP098242">
    <property type="protein sequence ID" value="WAW10045.1"/>
    <property type="molecule type" value="Genomic_DNA"/>
</dbReference>
<comment type="catalytic activity">
    <reaction evidence="10">
        <text>adenylyl-molybdopterin + molybdate = Mo-molybdopterin + AMP + H(+)</text>
        <dbReference type="Rhea" id="RHEA:35047"/>
        <dbReference type="ChEBI" id="CHEBI:15378"/>
        <dbReference type="ChEBI" id="CHEBI:36264"/>
        <dbReference type="ChEBI" id="CHEBI:62727"/>
        <dbReference type="ChEBI" id="CHEBI:71302"/>
        <dbReference type="ChEBI" id="CHEBI:456215"/>
        <dbReference type="EC" id="2.10.1.1"/>
    </reaction>
</comment>
<dbReference type="InterPro" id="IPR036425">
    <property type="entry name" value="MoaB/Mog-like_dom_sf"/>
</dbReference>
<dbReference type="AlphaFoldDB" id="A0A9E9LYM4"/>
<evidence type="ECO:0000256" key="9">
    <source>
        <dbReference type="ARBA" id="ARBA00023150"/>
    </source>
</evidence>
<evidence type="ECO:0000313" key="13">
    <source>
        <dbReference type="EMBL" id="WAW10045.1"/>
    </source>
</evidence>
<dbReference type="PANTHER" id="PTHR10192:SF5">
    <property type="entry name" value="GEPHYRIN"/>
    <property type="match status" value="1"/>
</dbReference>
<evidence type="ECO:0000256" key="6">
    <source>
        <dbReference type="ARBA" id="ARBA00022679"/>
    </source>
</evidence>
<dbReference type="CDD" id="cd00887">
    <property type="entry name" value="MoeA"/>
    <property type="match status" value="1"/>
</dbReference>
<accession>A0A9E9LYM4</accession>
<dbReference type="SUPFAM" id="SSF53218">
    <property type="entry name" value="Molybdenum cofactor biosynthesis proteins"/>
    <property type="match status" value="1"/>
</dbReference>
<dbReference type="RefSeq" id="WP_269309048.1">
    <property type="nucleotide sequence ID" value="NZ_CP098242.1"/>
</dbReference>
<dbReference type="InterPro" id="IPR036688">
    <property type="entry name" value="MoeA_C_domain_IV_sf"/>
</dbReference>
<comment type="cofactor">
    <cofactor evidence="1 11">
        <name>Mg(2+)</name>
        <dbReference type="ChEBI" id="CHEBI:18420"/>
    </cofactor>
</comment>
<dbReference type="NCBIfam" id="TIGR00177">
    <property type="entry name" value="molyb_syn"/>
    <property type="match status" value="1"/>
</dbReference>
<evidence type="ECO:0000256" key="7">
    <source>
        <dbReference type="ARBA" id="ARBA00022723"/>
    </source>
</evidence>
<dbReference type="GO" id="GO:0005829">
    <property type="term" value="C:cytosol"/>
    <property type="evidence" value="ECO:0007669"/>
    <property type="project" value="TreeGrafter"/>
</dbReference>
<dbReference type="KEGG" id="ovb:NB640_12645"/>
<dbReference type="Pfam" id="PF03453">
    <property type="entry name" value="MoeA_N"/>
    <property type="match status" value="1"/>
</dbReference>
<dbReference type="InterPro" id="IPR038987">
    <property type="entry name" value="MoeA-like"/>
</dbReference>
<evidence type="ECO:0000256" key="4">
    <source>
        <dbReference type="ARBA" id="ARBA00010763"/>
    </source>
</evidence>
<dbReference type="InterPro" id="IPR036135">
    <property type="entry name" value="MoeA_linker/N_sf"/>
</dbReference>
<evidence type="ECO:0000256" key="11">
    <source>
        <dbReference type="RuleBase" id="RU365090"/>
    </source>
</evidence>
<dbReference type="GO" id="GO:0006777">
    <property type="term" value="P:Mo-molybdopterin cofactor biosynthetic process"/>
    <property type="evidence" value="ECO:0007669"/>
    <property type="project" value="UniProtKB-UniRule"/>
</dbReference>
<dbReference type="SMART" id="SM00852">
    <property type="entry name" value="MoCF_biosynth"/>
    <property type="match status" value="1"/>
</dbReference>
<evidence type="ECO:0000313" key="14">
    <source>
        <dbReference type="Proteomes" id="UP001156215"/>
    </source>
</evidence>
<evidence type="ECO:0000256" key="1">
    <source>
        <dbReference type="ARBA" id="ARBA00001946"/>
    </source>
</evidence>
<keyword evidence="7 11" id="KW-0479">Metal-binding</keyword>
<keyword evidence="14" id="KW-1185">Reference proteome</keyword>
<dbReference type="Gene3D" id="3.90.105.10">
    <property type="entry name" value="Molybdopterin biosynthesis moea protein, domain 2"/>
    <property type="match status" value="1"/>
</dbReference>
<comment type="function">
    <text evidence="2 11">Catalyzes the insertion of molybdate into adenylated molybdopterin with the concomitant release of AMP.</text>
</comment>
<name>A0A9E9LYM4_9BURK</name>
<dbReference type="NCBIfam" id="NF045515">
    <property type="entry name" value="Glp_gephyrin"/>
    <property type="match status" value="1"/>
</dbReference>
<evidence type="ECO:0000256" key="2">
    <source>
        <dbReference type="ARBA" id="ARBA00002901"/>
    </source>
</evidence>
<keyword evidence="9 11" id="KW-0501">Molybdenum cofactor biosynthesis</keyword>
<dbReference type="InterPro" id="IPR005111">
    <property type="entry name" value="MoeA_C_domain_IV"/>
</dbReference>
<organism evidence="13 14">
    <name type="scientific">Oxalobacter vibrioformis</name>
    <dbReference type="NCBI Taxonomy" id="933080"/>
    <lineage>
        <taxon>Bacteria</taxon>
        <taxon>Pseudomonadati</taxon>
        <taxon>Pseudomonadota</taxon>
        <taxon>Betaproteobacteria</taxon>
        <taxon>Burkholderiales</taxon>
        <taxon>Oxalobacteraceae</taxon>
        <taxon>Oxalobacter</taxon>
    </lineage>
</organism>
<evidence type="ECO:0000256" key="3">
    <source>
        <dbReference type="ARBA" id="ARBA00005046"/>
    </source>
</evidence>
<dbReference type="GO" id="GO:0046872">
    <property type="term" value="F:metal ion binding"/>
    <property type="evidence" value="ECO:0007669"/>
    <property type="project" value="UniProtKB-UniRule"/>
</dbReference>
<comment type="pathway">
    <text evidence="3 11">Cofactor biosynthesis; molybdopterin biosynthesis.</text>
</comment>
<dbReference type="Gene3D" id="2.40.340.10">
    <property type="entry name" value="MoeA, C-terminal, domain IV"/>
    <property type="match status" value="1"/>
</dbReference>
<evidence type="ECO:0000256" key="5">
    <source>
        <dbReference type="ARBA" id="ARBA00022505"/>
    </source>
</evidence>
<protein>
    <recommendedName>
        <fullName evidence="11">Molybdopterin molybdenumtransferase</fullName>
        <ecNumber evidence="11">2.10.1.1</ecNumber>
    </recommendedName>
</protein>
<dbReference type="SUPFAM" id="SSF63882">
    <property type="entry name" value="MoeA N-terminal region -like"/>
    <property type="match status" value="1"/>
</dbReference>
<keyword evidence="8 11" id="KW-0460">Magnesium</keyword>
<dbReference type="EC" id="2.10.1.1" evidence="11"/>
<keyword evidence="6 11" id="KW-0808">Transferase</keyword>
<proteinExistence type="inferred from homology"/>
<dbReference type="FunFam" id="3.40.980.10:FF:000004">
    <property type="entry name" value="Molybdopterin molybdenumtransferase"/>
    <property type="match status" value="1"/>
</dbReference>
<dbReference type="InterPro" id="IPR001453">
    <property type="entry name" value="MoaB/Mog_dom"/>
</dbReference>
<dbReference type="SUPFAM" id="SSF63867">
    <property type="entry name" value="MoeA C-terminal domain-like"/>
    <property type="match status" value="1"/>
</dbReference>
<dbReference type="Proteomes" id="UP001156215">
    <property type="component" value="Chromosome"/>
</dbReference>
<dbReference type="InterPro" id="IPR005110">
    <property type="entry name" value="MoeA_linker/N"/>
</dbReference>
<evidence type="ECO:0000259" key="12">
    <source>
        <dbReference type="SMART" id="SM00852"/>
    </source>
</evidence>
<dbReference type="Pfam" id="PF03454">
    <property type="entry name" value="MoeA_C"/>
    <property type="match status" value="1"/>
</dbReference>
<keyword evidence="5 11" id="KW-0500">Molybdenum</keyword>
<reference evidence="13" key="1">
    <citation type="journal article" date="2022" name="Front. Microbiol.">
        <title>New perspectives on an old grouping: The genomic and phenotypic variability of Oxalobacter formigenes and the implications for calcium oxalate stone prevention.</title>
        <authorList>
            <person name="Chmiel J.A."/>
            <person name="Carr C."/>
            <person name="Stuivenberg G.A."/>
            <person name="Venema R."/>
            <person name="Chanyi R.M."/>
            <person name="Al K.F."/>
            <person name="Giguere D."/>
            <person name="Say H."/>
            <person name="Akouris P.P."/>
            <person name="Dominguez Romero S.A."/>
            <person name="Kwong A."/>
            <person name="Tai V."/>
            <person name="Koval S.F."/>
            <person name="Razvi H."/>
            <person name="Bjazevic J."/>
            <person name="Burton J.P."/>
        </authorList>
    </citation>
    <scope>NUCLEOTIDE SEQUENCE</scope>
    <source>
        <strain evidence="13">WoOx3</strain>
    </source>
</reference>
<feature type="domain" description="MoaB/Mog" evidence="12">
    <location>
        <begin position="184"/>
        <end position="325"/>
    </location>
</feature>
<comment type="similarity">
    <text evidence="4 11">Belongs to the MoeA family.</text>
</comment>
<dbReference type="PANTHER" id="PTHR10192">
    <property type="entry name" value="MOLYBDOPTERIN BIOSYNTHESIS PROTEIN"/>
    <property type="match status" value="1"/>
</dbReference>
<evidence type="ECO:0000256" key="8">
    <source>
        <dbReference type="ARBA" id="ARBA00022842"/>
    </source>
</evidence>
<dbReference type="Pfam" id="PF00994">
    <property type="entry name" value="MoCF_biosynth"/>
    <property type="match status" value="1"/>
</dbReference>
<dbReference type="Gene3D" id="3.40.980.10">
    <property type="entry name" value="MoaB/Mog-like domain"/>
    <property type="match status" value="1"/>
</dbReference>
<sequence>MKNKSHSLPVAHAQRVISEVVRPLDMKEKVPLKEAFFRVLAEDITSPIDVPFQDNAAMDGYAFSARGLDLGIKQVLKIAGAAFAGHRFEGTLVQGECVQIMTGGVMPEGCDTVIQQENVVVKDGTVTLPAANVAPGANVRLRGEDVKAGETCLTEGTLLQPAHLGLLASLGMAEVAVKKRPVVAIFSTGDELCPVGTPLLAGSIYDSNRYSLYGMVKRLGCEIIDMGVVRDDPKLIRAAFLEAAGRADAIITTGGVSVGEADYTKEVMADLAEMAFWNISMRPGRPMAFGRILSGERQTCVFGLPGNPVAVMATFYFFVRDALYYLMGTYPAPLPHMRVKTVSPLSKRRGRTEYQRGILAPNEQGEWVVRTTGDQGSGMLSSMTQANCMIILPAEGEAVPAGDTVEVVLFEGLV</sequence>